<comment type="caution">
    <text evidence="1">The sequence shown here is derived from an EMBL/GenBank/DDBJ whole genome shotgun (WGS) entry which is preliminary data.</text>
</comment>
<gene>
    <name evidence="1" type="ORF">CSC94_12605</name>
</gene>
<dbReference type="EMBL" id="PDVP01000007">
    <property type="protein sequence ID" value="PHP66527.1"/>
    <property type="molecule type" value="Genomic_DNA"/>
</dbReference>
<accession>A0A2G1QLW9</accession>
<evidence type="ECO:0000313" key="1">
    <source>
        <dbReference type="EMBL" id="PHP66527.1"/>
    </source>
</evidence>
<protein>
    <submittedName>
        <fullName evidence="1">Uncharacterized protein</fullName>
    </submittedName>
</protein>
<sequence>MTADRQKLTNAIDWTQARLSRVKANIQPLTVNGNFDQAESAQLAIRYAEEIFDAFVPTLLDAVSVACSLGDHDATPAALDGFKERLWEALSDELYDAREWADEQVSEVAA</sequence>
<organism evidence="1 2">
    <name type="scientific">Zhengella mangrovi</name>
    <dbReference type="NCBI Taxonomy" id="1982044"/>
    <lineage>
        <taxon>Bacteria</taxon>
        <taxon>Pseudomonadati</taxon>
        <taxon>Pseudomonadota</taxon>
        <taxon>Alphaproteobacteria</taxon>
        <taxon>Hyphomicrobiales</taxon>
        <taxon>Notoacmeibacteraceae</taxon>
        <taxon>Zhengella</taxon>
    </lineage>
</organism>
<dbReference type="AlphaFoldDB" id="A0A2G1QLW9"/>
<proteinExistence type="predicted"/>
<keyword evidence="2" id="KW-1185">Reference proteome</keyword>
<name>A0A2G1QLW9_9HYPH</name>
<evidence type="ECO:0000313" key="2">
    <source>
        <dbReference type="Proteomes" id="UP000221168"/>
    </source>
</evidence>
<reference evidence="1 2" key="1">
    <citation type="submission" date="2017-10" db="EMBL/GenBank/DDBJ databases">
        <title>Sedimentibacterium mangrovi gen. nov., sp. nov., a novel member of family Phyllobacteriacea isolated from mangrove sediment.</title>
        <authorList>
            <person name="Liao H."/>
            <person name="Tian Y."/>
        </authorList>
    </citation>
    <scope>NUCLEOTIDE SEQUENCE [LARGE SCALE GENOMIC DNA]</scope>
    <source>
        <strain evidence="1 2">X9-2-2</strain>
    </source>
</reference>
<dbReference type="RefSeq" id="WP_099306713.1">
    <property type="nucleotide sequence ID" value="NZ_PDVP01000007.1"/>
</dbReference>
<dbReference type="Proteomes" id="UP000221168">
    <property type="component" value="Unassembled WGS sequence"/>
</dbReference>